<dbReference type="Gene3D" id="2.30.140.10">
    <property type="entry name" value="Spermidine synthase, tetramerisation domain"/>
    <property type="match status" value="1"/>
</dbReference>
<feature type="active site" description="Proton acceptor" evidence="5 6">
    <location>
        <position position="157"/>
    </location>
</feature>
<gene>
    <name evidence="5 10" type="primary">speE</name>
    <name evidence="10" type="ORF">SOO65_05540</name>
</gene>
<dbReference type="GO" id="GO:0005829">
    <property type="term" value="C:cytosol"/>
    <property type="evidence" value="ECO:0007669"/>
    <property type="project" value="TreeGrafter"/>
</dbReference>
<evidence type="ECO:0000256" key="1">
    <source>
        <dbReference type="ARBA" id="ARBA00007867"/>
    </source>
</evidence>
<comment type="function">
    <text evidence="5">Catalyzes the irreversible transfer of a propylamine group from the amino donor S-adenosylmethioninamine (decarboxy-AdoMet) to putrescine (1,4-diaminobutane) to yield spermidine.</text>
</comment>
<dbReference type="NCBIfam" id="NF002010">
    <property type="entry name" value="PRK00811.1"/>
    <property type="match status" value="1"/>
</dbReference>
<dbReference type="GO" id="GO:0008295">
    <property type="term" value="P:spermidine biosynthetic process"/>
    <property type="evidence" value="ECO:0007669"/>
    <property type="project" value="UniProtKB-UniRule"/>
</dbReference>
<dbReference type="Gene3D" id="3.40.50.150">
    <property type="entry name" value="Vaccinia Virus protein VP39"/>
    <property type="match status" value="1"/>
</dbReference>
<comment type="pathway">
    <text evidence="5">Amine and polyamine biosynthesis; spermidine biosynthesis; spermidine from putrescine: step 1/1.</text>
</comment>
<dbReference type="PROSITE" id="PS01330">
    <property type="entry name" value="PABS_1"/>
    <property type="match status" value="1"/>
</dbReference>
<dbReference type="KEGG" id="psti:SOO65_05540"/>
<evidence type="ECO:0000256" key="6">
    <source>
        <dbReference type="PROSITE-ProRule" id="PRU00354"/>
    </source>
</evidence>
<accession>A0AAX4HSP5</accession>
<dbReference type="PANTHER" id="PTHR11558">
    <property type="entry name" value="SPERMIDINE/SPERMINE SYNTHASE"/>
    <property type="match status" value="1"/>
</dbReference>
<keyword evidence="3 5" id="KW-0745">Spermidine biosynthesis</keyword>
<comment type="catalytic activity">
    <reaction evidence="5 8">
        <text>S-adenosyl 3-(methylsulfanyl)propylamine + putrescine = S-methyl-5'-thioadenosine + spermidine + H(+)</text>
        <dbReference type="Rhea" id="RHEA:12721"/>
        <dbReference type="ChEBI" id="CHEBI:15378"/>
        <dbReference type="ChEBI" id="CHEBI:17509"/>
        <dbReference type="ChEBI" id="CHEBI:57443"/>
        <dbReference type="ChEBI" id="CHEBI:57834"/>
        <dbReference type="ChEBI" id="CHEBI:326268"/>
        <dbReference type="EC" id="2.5.1.16"/>
    </reaction>
</comment>
<dbReference type="SUPFAM" id="SSF53335">
    <property type="entry name" value="S-adenosyl-L-methionine-dependent methyltransferases"/>
    <property type="match status" value="1"/>
</dbReference>
<dbReference type="CDD" id="cd02440">
    <property type="entry name" value="AdoMet_MTases"/>
    <property type="match status" value="1"/>
</dbReference>
<evidence type="ECO:0000256" key="4">
    <source>
        <dbReference type="ARBA" id="ARBA00023115"/>
    </source>
</evidence>
<keyword evidence="4 5" id="KW-0620">Polyamine biosynthesis</keyword>
<feature type="binding site" evidence="5">
    <location>
        <position position="33"/>
    </location>
    <ligand>
        <name>S-methyl-5'-thioadenosine</name>
        <dbReference type="ChEBI" id="CHEBI:17509"/>
    </ligand>
</feature>
<proteinExistence type="inferred from homology"/>
<dbReference type="Pfam" id="PF17284">
    <property type="entry name" value="Spermine_synt_N"/>
    <property type="match status" value="1"/>
</dbReference>
<dbReference type="PROSITE" id="PS51006">
    <property type="entry name" value="PABS_2"/>
    <property type="match status" value="1"/>
</dbReference>
<dbReference type="PANTHER" id="PTHR11558:SF11">
    <property type="entry name" value="SPERMIDINE SYNTHASE"/>
    <property type="match status" value="1"/>
</dbReference>
<evidence type="ECO:0000256" key="2">
    <source>
        <dbReference type="ARBA" id="ARBA00022679"/>
    </source>
</evidence>
<keyword evidence="2 5" id="KW-0808">Transferase</keyword>
<dbReference type="NCBIfam" id="NF037959">
    <property type="entry name" value="MFS_SpdSyn"/>
    <property type="match status" value="1"/>
</dbReference>
<dbReference type="EC" id="2.5.1.16" evidence="5"/>
<dbReference type="InterPro" id="IPR037163">
    <property type="entry name" value="Spermidine_synt_N_sf"/>
</dbReference>
<feature type="binding site" evidence="5">
    <location>
        <position position="88"/>
    </location>
    <ligand>
        <name>spermidine</name>
        <dbReference type="ChEBI" id="CHEBI:57834"/>
    </ligand>
</feature>
<dbReference type="AlphaFoldDB" id="A0AAX4HSP5"/>
<reference evidence="10 11" key="1">
    <citation type="submission" date="2023-11" db="EMBL/GenBank/DDBJ databases">
        <title>Peredibacter starrii A3.12.</title>
        <authorList>
            <person name="Mitchell R.J."/>
        </authorList>
    </citation>
    <scope>NUCLEOTIDE SEQUENCE [LARGE SCALE GENOMIC DNA]</scope>
    <source>
        <strain evidence="10 11">A3.12</strain>
    </source>
</reference>
<feature type="binding site" evidence="5">
    <location>
        <begin position="139"/>
        <end position="140"/>
    </location>
    <ligand>
        <name>S-methyl-5'-thioadenosine</name>
        <dbReference type="ChEBI" id="CHEBI:17509"/>
    </ligand>
</feature>
<dbReference type="InterPro" id="IPR035246">
    <property type="entry name" value="Spermidine_synt_N"/>
</dbReference>
<evidence type="ECO:0000256" key="7">
    <source>
        <dbReference type="RuleBase" id="RU003836"/>
    </source>
</evidence>
<evidence type="ECO:0000313" key="10">
    <source>
        <dbReference type="EMBL" id="WPU66203.1"/>
    </source>
</evidence>
<dbReference type="Proteomes" id="UP001324634">
    <property type="component" value="Chromosome"/>
</dbReference>
<dbReference type="HAMAP" id="MF_00198">
    <property type="entry name" value="Spermidine_synth"/>
    <property type="match status" value="1"/>
</dbReference>
<evidence type="ECO:0000256" key="8">
    <source>
        <dbReference type="RuleBase" id="RU003837"/>
    </source>
</evidence>
<evidence type="ECO:0000259" key="9">
    <source>
        <dbReference type="PROSITE" id="PS51006"/>
    </source>
</evidence>
<sequence length="284" mass="32763">MSGNWMVEEFFHKTFSMGFKIKEYLHSEQSKFQKIDVVETDSVGKLLLLDGKTMVSDKDEFVYHEVVSHIPYMVSRNCKKVLIIGGGDGGVVREFVKHPDIERIDLVEIDERVIEVSKIYFPDCTSGLSDKRVRVLPEDGFAFIKRAKAEYDIIVVDSTDPVDFASGLFTDEFYADVYNALTEDGIMMNQTENPFLDEFGIKNIYNNMRKVFPIVSSFNAPMLIYPGVYWTFGFSSKKYRATDLNPAKMGHMHSLQRSLKWYNMDWHKGTFAISNFHKQMIGQE</sequence>
<dbReference type="InterPro" id="IPR029063">
    <property type="entry name" value="SAM-dependent_MTases_sf"/>
</dbReference>
<dbReference type="InterPro" id="IPR030374">
    <property type="entry name" value="PABS"/>
</dbReference>
<name>A0AAX4HSP5_9BACT</name>
<comment type="similarity">
    <text evidence="1 5 7">Belongs to the spermidine/spermine synthase family.</text>
</comment>
<feature type="binding site" evidence="5">
    <location>
        <position position="108"/>
    </location>
    <ligand>
        <name>S-methyl-5'-thioadenosine</name>
        <dbReference type="ChEBI" id="CHEBI:17509"/>
    </ligand>
</feature>
<protein>
    <recommendedName>
        <fullName evidence="5">Polyamine aminopropyltransferase</fullName>
    </recommendedName>
    <alternativeName>
        <fullName evidence="5">Putrescine aminopropyltransferase</fullName>
        <shortName evidence="5">PAPT</shortName>
    </alternativeName>
    <alternativeName>
        <fullName evidence="5">Spermidine synthase</fullName>
        <shortName evidence="5">SPDS</shortName>
        <shortName evidence="5">SPDSY</shortName>
        <ecNumber evidence="5">2.5.1.16</ecNumber>
    </alternativeName>
</protein>
<dbReference type="GO" id="GO:0004766">
    <property type="term" value="F:spermidine synthase activity"/>
    <property type="evidence" value="ECO:0007669"/>
    <property type="project" value="UniProtKB-UniRule"/>
</dbReference>
<dbReference type="Pfam" id="PF01564">
    <property type="entry name" value="Spermine_synth"/>
    <property type="match status" value="1"/>
</dbReference>
<dbReference type="InterPro" id="IPR001045">
    <property type="entry name" value="Spermi_synthase"/>
</dbReference>
<evidence type="ECO:0000256" key="5">
    <source>
        <dbReference type="HAMAP-Rule" id="MF_00198"/>
    </source>
</evidence>
<organism evidence="10 11">
    <name type="scientific">Peredibacter starrii</name>
    <dbReference type="NCBI Taxonomy" id="28202"/>
    <lineage>
        <taxon>Bacteria</taxon>
        <taxon>Pseudomonadati</taxon>
        <taxon>Bdellovibrionota</taxon>
        <taxon>Bacteriovoracia</taxon>
        <taxon>Bacteriovoracales</taxon>
        <taxon>Bacteriovoracaceae</taxon>
        <taxon>Peredibacter</taxon>
    </lineage>
</organism>
<evidence type="ECO:0000313" key="11">
    <source>
        <dbReference type="Proteomes" id="UP001324634"/>
    </source>
</evidence>
<feature type="binding site" evidence="5">
    <location>
        <position position="64"/>
    </location>
    <ligand>
        <name>spermidine</name>
        <dbReference type="ChEBI" id="CHEBI:57834"/>
    </ligand>
</feature>
<keyword evidence="11" id="KW-1185">Reference proteome</keyword>
<dbReference type="RefSeq" id="WP_321398175.1">
    <property type="nucleotide sequence ID" value="NZ_CP139487.1"/>
</dbReference>
<comment type="caution">
    <text evidence="5">Lacks conserved residue(s) required for the propagation of feature annotation.</text>
</comment>
<comment type="subunit">
    <text evidence="5">Homodimer or homotetramer.</text>
</comment>
<feature type="domain" description="PABS" evidence="9">
    <location>
        <begin position="3"/>
        <end position="237"/>
    </location>
</feature>
<dbReference type="EMBL" id="CP139487">
    <property type="protein sequence ID" value="WPU66203.1"/>
    <property type="molecule type" value="Genomic_DNA"/>
</dbReference>
<dbReference type="InterPro" id="IPR030373">
    <property type="entry name" value="PABS_CS"/>
</dbReference>
<dbReference type="NCBIfam" id="TIGR00417">
    <property type="entry name" value="speE"/>
    <property type="match status" value="1"/>
</dbReference>
<feature type="binding site" evidence="5">
    <location>
        <begin position="157"/>
        <end position="160"/>
    </location>
    <ligand>
        <name>spermidine</name>
        <dbReference type="ChEBI" id="CHEBI:57834"/>
    </ligand>
</feature>
<evidence type="ECO:0000256" key="3">
    <source>
        <dbReference type="ARBA" id="ARBA00023066"/>
    </source>
</evidence>